<dbReference type="InterPro" id="IPR003705">
    <property type="entry name" value="CbiN"/>
</dbReference>
<accession>A0A1H6GZN0</accession>
<comment type="similarity">
    <text evidence="10">Belongs to the CbiN family.</text>
</comment>
<dbReference type="PANTHER" id="PTHR38662:SF1">
    <property type="entry name" value="COBALT TRANSPORT PROTEIN CBIN"/>
    <property type="match status" value="1"/>
</dbReference>
<dbReference type="RefSeq" id="WP_074765635.1">
    <property type="nucleotide sequence ID" value="NZ_FNWO01000002.1"/>
</dbReference>
<keyword evidence="8 10" id="KW-0472">Membrane</keyword>
<reference evidence="13" key="1">
    <citation type="submission" date="2016-10" db="EMBL/GenBank/DDBJ databases">
        <authorList>
            <person name="Varghese N."/>
            <person name="Submissions S."/>
        </authorList>
    </citation>
    <scope>NUCLEOTIDE SEQUENCE [LARGE SCALE GENOMIC DNA]</scope>
    <source>
        <strain evidence="13">DSM 13234</strain>
    </source>
</reference>
<dbReference type="NCBIfam" id="NF002780">
    <property type="entry name" value="PRK02898.1"/>
    <property type="match status" value="1"/>
</dbReference>
<keyword evidence="2 10" id="KW-0813">Transport</keyword>
<evidence type="ECO:0000256" key="10">
    <source>
        <dbReference type="HAMAP-Rule" id="MF_00330"/>
    </source>
</evidence>
<keyword evidence="13" id="KW-1185">Reference proteome</keyword>
<keyword evidence="7 10" id="KW-0406">Ion transport</keyword>
<evidence type="ECO:0000256" key="9">
    <source>
        <dbReference type="ARBA" id="ARBA00023285"/>
    </source>
</evidence>
<evidence type="ECO:0000256" key="7">
    <source>
        <dbReference type="ARBA" id="ARBA00023065"/>
    </source>
</evidence>
<evidence type="ECO:0000256" key="6">
    <source>
        <dbReference type="ARBA" id="ARBA00022989"/>
    </source>
</evidence>
<comment type="caution">
    <text evidence="10">Lacks conserved residue(s) required for the propagation of feature annotation.</text>
</comment>
<gene>
    <name evidence="10" type="primary">cbiN</name>
    <name evidence="12" type="ORF">SAMN04244559_00738</name>
</gene>
<feature type="signal peptide" evidence="11">
    <location>
        <begin position="1"/>
        <end position="27"/>
    </location>
</feature>
<comment type="subunit">
    <text evidence="10">Forms an energy-coupling factor (ECF) transporter complex composed of an ATP-binding protein (A component, CbiO), a transmembrane protein (T component, CbiQ) and 2 possible substrate-capture proteins (S components, CbiM and CbiN) of unknown stoichimetry.</text>
</comment>
<dbReference type="Proteomes" id="UP000182983">
    <property type="component" value="Unassembled WGS sequence"/>
</dbReference>
<dbReference type="GO" id="GO:0009236">
    <property type="term" value="P:cobalamin biosynthetic process"/>
    <property type="evidence" value="ECO:0007669"/>
    <property type="project" value="UniProtKB-UniRule"/>
</dbReference>
<dbReference type="PANTHER" id="PTHR38662">
    <property type="entry name" value="COBALT TRANSPORT PROTEIN CBIN"/>
    <property type="match status" value="1"/>
</dbReference>
<comment type="pathway">
    <text evidence="10">Cofactor biosynthesis; adenosylcobalamin biosynthesis.</text>
</comment>
<comment type="subcellular location">
    <subcellularLocation>
        <location evidence="10">Cell membrane</location>
        <topology evidence="10">Multi-pass membrane protein</topology>
    </subcellularLocation>
</comment>
<dbReference type="EMBL" id="FNWO01000002">
    <property type="protein sequence ID" value="SEH28646.1"/>
    <property type="molecule type" value="Genomic_DNA"/>
</dbReference>
<evidence type="ECO:0000256" key="11">
    <source>
        <dbReference type="SAM" id="SignalP"/>
    </source>
</evidence>
<dbReference type="AlphaFoldDB" id="A0A1H6GZN0"/>
<evidence type="ECO:0000256" key="4">
    <source>
        <dbReference type="ARBA" id="ARBA00022573"/>
    </source>
</evidence>
<keyword evidence="3 10" id="KW-1003">Cell membrane</keyword>
<keyword evidence="4 10" id="KW-0169">Cobalamin biosynthesis</keyword>
<keyword evidence="6 10" id="KW-1133">Transmembrane helix</keyword>
<keyword evidence="11" id="KW-0732">Signal</keyword>
<dbReference type="OrthoDB" id="1551318at2"/>
<feature type="chain" id="PRO_5010183708" description="Cobalt transport protein CbiN" evidence="11">
    <location>
        <begin position="28"/>
        <end position="91"/>
    </location>
</feature>
<keyword evidence="9 10" id="KW-0170">Cobalt</keyword>
<dbReference type="GO" id="GO:0015087">
    <property type="term" value="F:cobalt ion transmembrane transporter activity"/>
    <property type="evidence" value="ECO:0007669"/>
    <property type="project" value="UniProtKB-UniRule"/>
</dbReference>
<dbReference type="HAMAP" id="MF_00330">
    <property type="entry name" value="CbiN"/>
    <property type="match status" value="1"/>
</dbReference>
<dbReference type="GO" id="GO:0005886">
    <property type="term" value="C:plasma membrane"/>
    <property type="evidence" value="ECO:0007669"/>
    <property type="project" value="UniProtKB-SubCell"/>
</dbReference>
<keyword evidence="5 10" id="KW-0812">Transmembrane</keyword>
<sequence>MNARLNYALIGLAVLIVAAPLALTPNAEFGGTDDAAKDAVAAANPSYVPWAEPLWEPPGKEVESLLFALQAAIGAGLVGYAIGRRHGRGER</sequence>
<evidence type="ECO:0000256" key="3">
    <source>
        <dbReference type="ARBA" id="ARBA00022475"/>
    </source>
</evidence>
<protein>
    <recommendedName>
        <fullName evidence="10">Cobalt transport protein CbiN</fullName>
    </recommendedName>
    <alternativeName>
        <fullName evidence="10">Energy-coupling factor transporter probable substrate-capture protein CbiN</fullName>
        <shortName evidence="10">ECF transporter S component CbiN</shortName>
    </alternativeName>
</protein>
<evidence type="ECO:0000256" key="2">
    <source>
        <dbReference type="ARBA" id="ARBA00022448"/>
    </source>
</evidence>
<evidence type="ECO:0000256" key="1">
    <source>
        <dbReference type="ARBA" id="ARBA00022426"/>
    </source>
</evidence>
<keyword evidence="1 10" id="KW-0171">Cobalt transport</keyword>
<comment type="function">
    <text evidence="10">Part of the energy-coupling factor (ECF) transporter complex CbiMNOQ involved in cobalt import.</text>
</comment>
<proteinExistence type="inferred from homology"/>
<evidence type="ECO:0000256" key="8">
    <source>
        <dbReference type="ARBA" id="ARBA00023136"/>
    </source>
</evidence>
<evidence type="ECO:0000313" key="12">
    <source>
        <dbReference type="EMBL" id="SEH28646.1"/>
    </source>
</evidence>
<evidence type="ECO:0000256" key="5">
    <source>
        <dbReference type="ARBA" id="ARBA00022692"/>
    </source>
</evidence>
<feature type="transmembrane region" description="Helical" evidence="10">
    <location>
        <begin position="65"/>
        <end position="83"/>
    </location>
</feature>
<name>A0A1H6GZN0_MAGFU</name>
<dbReference type="UniPathway" id="UPA00148"/>
<organism evidence="12 13">
    <name type="scientific">Magnetospirillum fulvum</name>
    <name type="common">Rhodospirillum fulvum</name>
    <dbReference type="NCBI Taxonomy" id="1082"/>
    <lineage>
        <taxon>Bacteria</taxon>
        <taxon>Pseudomonadati</taxon>
        <taxon>Pseudomonadota</taxon>
        <taxon>Alphaproteobacteria</taxon>
        <taxon>Rhodospirillales</taxon>
        <taxon>Rhodospirillaceae</taxon>
        <taxon>Magnetospirillum</taxon>
    </lineage>
</organism>
<evidence type="ECO:0000313" key="13">
    <source>
        <dbReference type="Proteomes" id="UP000182983"/>
    </source>
</evidence>
<dbReference type="Pfam" id="PF02553">
    <property type="entry name" value="CbiN"/>
    <property type="match status" value="1"/>
</dbReference>